<evidence type="ECO:0000256" key="2">
    <source>
        <dbReference type="ARBA" id="ARBA00023125"/>
    </source>
</evidence>
<keyword evidence="9" id="KW-1185">Reference proteome</keyword>
<dbReference type="Pfam" id="PF01418">
    <property type="entry name" value="HTH_6"/>
    <property type="match status" value="1"/>
</dbReference>
<dbReference type="Proteomes" id="UP001528673">
    <property type="component" value="Unassembled WGS sequence"/>
</dbReference>
<dbReference type="PANTHER" id="PTHR30514:SF18">
    <property type="entry name" value="RPIR-FAMILY TRANSCRIPTIONAL REGULATOR"/>
    <property type="match status" value="1"/>
</dbReference>
<dbReference type="InterPro" id="IPR046348">
    <property type="entry name" value="SIS_dom_sf"/>
</dbReference>
<dbReference type="RefSeq" id="WP_273953442.1">
    <property type="nucleotide sequence ID" value="NZ_JAQSIP010000011.1"/>
</dbReference>
<protein>
    <submittedName>
        <fullName evidence="8">MurR/RpiR family transcriptional regulator</fullName>
    </submittedName>
</protein>
<dbReference type="InterPro" id="IPR000281">
    <property type="entry name" value="HTH_RpiR"/>
</dbReference>
<comment type="caution">
    <text evidence="8">The sequence shown here is derived from an EMBL/GenBank/DDBJ whole genome shotgun (WGS) entry which is preliminary data.</text>
</comment>
<dbReference type="CDD" id="cd05013">
    <property type="entry name" value="SIS_RpiR"/>
    <property type="match status" value="1"/>
</dbReference>
<feature type="region of interest" description="Disordered" evidence="5">
    <location>
        <begin position="301"/>
        <end position="342"/>
    </location>
</feature>
<keyword evidence="4" id="KW-0804">Transcription</keyword>
<keyword evidence="2" id="KW-0238">DNA-binding</keyword>
<dbReference type="Pfam" id="PF01380">
    <property type="entry name" value="SIS"/>
    <property type="match status" value="1"/>
</dbReference>
<dbReference type="PROSITE" id="PS51071">
    <property type="entry name" value="HTH_RPIR"/>
    <property type="match status" value="1"/>
</dbReference>
<evidence type="ECO:0000256" key="5">
    <source>
        <dbReference type="SAM" id="MobiDB-lite"/>
    </source>
</evidence>
<evidence type="ECO:0000256" key="1">
    <source>
        <dbReference type="ARBA" id="ARBA00023015"/>
    </source>
</evidence>
<dbReference type="InterPro" id="IPR001347">
    <property type="entry name" value="SIS_dom"/>
</dbReference>
<dbReference type="SUPFAM" id="SSF53697">
    <property type="entry name" value="SIS domain"/>
    <property type="match status" value="1"/>
</dbReference>
<dbReference type="SUPFAM" id="SSF46689">
    <property type="entry name" value="Homeodomain-like"/>
    <property type="match status" value="1"/>
</dbReference>
<feature type="domain" description="SIS" evidence="7">
    <location>
        <begin position="140"/>
        <end position="279"/>
    </location>
</feature>
<keyword evidence="1" id="KW-0805">Transcription regulation</keyword>
<dbReference type="Gene3D" id="1.10.10.10">
    <property type="entry name" value="Winged helix-like DNA-binding domain superfamily/Winged helix DNA-binding domain"/>
    <property type="match status" value="1"/>
</dbReference>
<feature type="domain" description="HTH rpiR-type" evidence="6">
    <location>
        <begin position="17"/>
        <end position="93"/>
    </location>
</feature>
<name>A0ABT5N520_9BURK</name>
<dbReference type="EMBL" id="JAQSIP010000011">
    <property type="protein sequence ID" value="MDD0840654.1"/>
    <property type="molecule type" value="Genomic_DNA"/>
</dbReference>
<dbReference type="InterPro" id="IPR035472">
    <property type="entry name" value="RpiR-like_SIS"/>
</dbReference>
<dbReference type="InterPro" id="IPR036388">
    <property type="entry name" value="WH-like_DNA-bd_sf"/>
</dbReference>
<dbReference type="InterPro" id="IPR047640">
    <property type="entry name" value="RpiR-like"/>
</dbReference>
<feature type="compositionally biased region" description="Pro residues" evidence="5">
    <location>
        <begin position="333"/>
        <end position="342"/>
    </location>
</feature>
<sequence>MHPFEPSADWAGRFAGLPVLQHVASQAPRLPAALQRMARAVLAHPFRAATLSIEEFAREVEVSVATANRLARALGFAGYPQFRAELARGFESILAPVESLRSNLAQAASTAETMAASLQETRDNLERTLQALQSPACEAAVDLILGAEQVLTLGWGSSAFLAGLLQHELEPYCALAGCLAQAGGPSHAARQLFRRGPADLLIVMAFPRYVEDTIELTRLARERGMKVLALTDKPASPLVPLADGVLYAHTQRQVAAASNATALALVEALVAAVARRTEGAVERQRELAHSVMPWLHLEAAHTEPPARRRRQPGPPAGALSPAPATAPCSTHNEPPPSGARAT</sequence>
<keyword evidence="3" id="KW-0324">Glycolysis</keyword>
<dbReference type="PANTHER" id="PTHR30514">
    <property type="entry name" value="GLUCOKINASE"/>
    <property type="match status" value="1"/>
</dbReference>
<dbReference type="Gene3D" id="3.40.50.10490">
    <property type="entry name" value="Glucose-6-phosphate isomerase like protein, domain 1"/>
    <property type="match status" value="1"/>
</dbReference>
<organism evidence="8 9">
    <name type="scientific">Curvibacter cyanobacteriorum</name>
    <dbReference type="NCBI Taxonomy" id="3026422"/>
    <lineage>
        <taxon>Bacteria</taxon>
        <taxon>Pseudomonadati</taxon>
        <taxon>Pseudomonadota</taxon>
        <taxon>Betaproteobacteria</taxon>
        <taxon>Burkholderiales</taxon>
        <taxon>Comamonadaceae</taxon>
        <taxon>Curvibacter</taxon>
    </lineage>
</organism>
<reference evidence="8 9" key="1">
    <citation type="submission" date="2023-02" db="EMBL/GenBank/DDBJ databases">
        <title>Bacterial whole genomic sequence of Curvibacter sp. HBC61.</title>
        <authorList>
            <person name="Le V."/>
            <person name="Ko S.-R."/>
            <person name="Ahn C.-Y."/>
            <person name="Oh H.-M."/>
        </authorList>
    </citation>
    <scope>NUCLEOTIDE SEQUENCE [LARGE SCALE GENOMIC DNA]</scope>
    <source>
        <strain evidence="8 9">HBC61</strain>
    </source>
</reference>
<evidence type="ECO:0000259" key="7">
    <source>
        <dbReference type="PROSITE" id="PS51464"/>
    </source>
</evidence>
<accession>A0ABT5N520</accession>
<evidence type="ECO:0000256" key="4">
    <source>
        <dbReference type="ARBA" id="ARBA00023163"/>
    </source>
</evidence>
<feature type="compositionally biased region" description="Low complexity" evidence="5">
    <location>
        <begin position="316"/>
        <end position="327"/>
    </location>
</feature>
<evidence type="ECO:0000256" key="3">
    <source>
        <dbReference type="ARBA" id="ARBA00023152"/>
    </source>
</evidence>
<evidence type="ECO:0000313" key="9">
    <source>
        <dbReference type="Proteomes" id="UP001528673"/>
    </source>
</evidence>
<dbReference type="InterPro" id="IPR009057">
    <property type="entry name" value="Homeodomain-like_sf"/>
</dbReference>
<evidence type="ECO:0000259" key="6">
    <source>
        <dbReference type="PROSITE" id="PS51071"/>
    </source>
</evidence>
<dbReference type="PROSITE" id="PS51464">
    <property type="entry name" value="SIS"/>
    <property type="match status" value="1"/>
</dbReference>
<evidence type="ECO:0000313" key="8">
    <source>
        <dbReference type="EMBL" id="MDD0840654.1"/>
    </source>
</evidence>
<gene>
    <name evidence="8" type="ORF">PSQ40_18905</name>
</gene>
<proteinExistence type="predicted"/>